<evidence type="ECO:0000256" key="2">
    <source>
        <dbReference type="ARBA" id="ARBA00014721"/>
    </source>
</evidence>
<evidence type="ECO:0000313" key="6">
    <source>
        <dbReference type="EMBL" id="RAK15545.1"/>
    </source>
</evidence>
<comment type="caution">
    <text evidence="6">The sequence shown here is derived from an EMBL/GenBank/DDBJ whole genome shotgun (WGS) entry which is preliminary data.</text>
</comment>
<name>A0A327Y717_9BACL</name>
<evidence type="ECO:0000256" key="1">
    <source>
        <dbReference type="ARBA" id="ARBA00006710"/>
    </source>
</evidence>
<evidence type="ECO:0000256" key="5">
    <source>
        <dbReference type="SAM" id="MobiDB-lite"/>
    </source>
</evidence>
<dbReference type="InterPro" id="IPR006341">
    <property type="entry name" value="Spore_gamma"/>
</dbReference>
<dbReference type="GO" id="GO:0030435">
    <property type="term" value="P:sporulation resulting in formation of a cellular spore"/>
    <property type="evidence" value="ECO:0007669"/>
    <property type="project" value="UniProtKB-KW"/>
</dbReference>
<dbReference type="AlphaFoldDB" id="A0A327Y717"/>
<comment type="similarity">
    <text evidence="1">Belongs to the gamma-type SASP family.</text>
</comment>
<dbReference type="NCBIfam" id="TIGR01442">
    <property type="entry name" value="SASP_gamma"/>
    <property type="match status" value="1"/>
</dbReference>
<keyword evidence="3" id="KW-0677">Repeat</keyword>
<organism evidence="6 7">
    <name type="scientific">Paranoxybacillus vitaminiphilus</name>
    <dbReference type="NCBI Taxonomy" id="581036"/>
    <lineage>
        <taxon>Bacteria</taxon>
        <taxon>Bacillati</taxon>
        <taxon>Bacillota</taxon>
        <taxon>Bacilli</taxon>
        <taxon>Bacillales</taxon>
        <taxon>Anoxybacillaceae</taxon>
        <taxon>Paranoxybacillus</taxon>
    </lineage>
</organism>
<gene>
    <name evidence="6" type="ORF">B0I26_12017</name>
</gene>
<sequence length="63" mass="6620">MANQPNKSAAGTNIQKVKQQNAQSAQAGAAGQFGTEFAAETNVQEVKQQNAQAEARKSQNSSK</sequence>
<reference evidence="6 7" key="1">
    <citation type="submission" date="2018-06" db="EMBL/GenBank/DDBJ databases">
        <title>Genomic Encyclopedia of Type Strains, Phase III (KMG-III): the genomes of soil and plant-associated and newly described type strains.</title>
        <authorList>
            <person name="Whitman W."/>
        </authorList>
    </citation>
    <scope>NUCLEOTIDE SEQUENCE [LARGE SCALE GENOMIC DNA]</scope>
    <source>
        <strain evidence="6 7">CGMCC 1.8979</strain>
    </source>
</reference>
<keyword evidence="4" id="KW-0749">Sporulation</keyword>
<evidence type="ECO:0000256" key="4">
    <source>
        <dbReference type="ARBA" id="ARBA00022969"/>
    </source>
</evidence>
<dbReference type="RefSeq" id="WP_111646315.1">
    <property type="nucleotide sequence ID" value="NZ_QLMH01000020.1"/>
</dbReference>
<keyword evidence="7" id="KW-1185">Reference proteome</keyword>
<dbReference type="EMBL" id="QLMH01000020">
    <property type="protein sequence ID" value="RAK15545.1"/>
    <property type="molecule type" value="Genomic_DNA"/>
</dbReference>
<dbReference type="Pfam" id="PF04259">
    <property type="entry name" value="SASP_gamma"/>
    <property type="match status" value="1"/>
</dbReference>
<accession>A0A327Y717</accession>
<feature type="compositionally biased region" description="Polar residues" evidence="5">
    <location>
        <begin position="1"/>
        <end position="18"/>
    </location>
</feature>
<proteinExistence type="inferred from homology"/>
<evidence type="ECO:0000256" key="3">
    <source>
        <dbReference type="ARBA" id="ARBA00022737"/>
    </source>
</evidence>
<evidence type="ECO:0000313" key="7">
    <source>
        <dbReference type="Proteomes" id="UP000248555"/>
    </source>
</evidence>
<dbReference type="Proteomes" id="UP000248555">
    <property type="component" value="Unassembled WGS sequence"/>
</dbReference>
<feature type="compositionally biased region" description="Low complexity" evidence="5">
    <location>
        <begin position="19"/>
        <end position="30"/>
    </location>
</feature>
<protein>
    <recommendedName>
        <fullName evidence="2">Small, acid-soluble spore protein gamma-type</fullName>
    </recommendedName>
</protein>
<feature type="region of interest" description="Disordered" evidence="5">
    <location>
        <begin position="1"/>
        <end position="30"/>
    </location>
</feature>
<feature type="region of interest" description="Disordered" evidence="5">
    <location>
        <begin position="44"/>
        <end position="63"/>
    </location>
</feature>